<dbReference type="Proteomes" id="UP000245946">
    <property type="component" value="Unassembled WGS sequence"/>
</dbReference>
<dbReference type="GO" id="GO:0008380">
    <property type="term" value="P:RNA splicing"/>
    <property type="evidence" value="ECO:0007669"/>
    <property type="project" value="UniProtKB-KW"/>
</dbReference>
<evidence type="ECO:0000256" key="4">
    <source>
        <dbReference type="ARBA" id="ARBA00022728"/>
    </source>
</evidence>
<sequence>MAARLTPAFDALPYADGAPEPATAQAVQRLIAAEQARMPHRPDDDDARLPPPSAVFEISPALAELYASTTGPDAAPTRAIDPSRYALQPPAESSPEAWREALQRADAALEYAEARRGTLEVERKMGANLWQLHNYQLSSSLTAYQTSLSESQAATAALNSARAQRQRAAKAEMQRLEGKWADGIAAELQVEVARLQGERECEELEAQVRQLRKQLGE</sequence>
<protein>
    <recommendedName>
        <fullName evidence="11">Breast carcinoma amplified sequence 2</fullName>
    </recommendedName>
</protein>
<keyword evidence="7" id="KW-0175">Coiled coil</keyword>
<dbReference type="InterPro" id="IPR008409">
    <property type="entry name" value="SPF27"/>
</dbReference>
<keyword evidence="6" id="KW-0539">Nucleus</keyword>
<evidence type="ECO:0000256" key="5">
    <source>
        <dbReference type="ARBA" id="ARBA00023187"/>
    </source>
</evidence>
<organism evidence="9 10">
    <name type="scientific">Tilletiopsis washingtonensis</name>
    <dbReference type="NCBI Taxonomy" id="58919"/>
    <lineage>
        <taxon>Eukaryota</taxon>
        <taxon>Fungi</taxon>
        <taxon>Dikarya</taxon>
        <taxon>Basidiomycota</taxon>
        <taxon>Ustilaginomycotina</taxon>
        <taxon>Exobasidiomycetes</taxon>
        <taxon>Entylomatales</taxon>
        <taxon>Entylomatales incertae sedis</taxon>
        <taxon>Tilletiopsis</taxon>
    </lineage>
</organism>
<keyword evidence="5" id="KW-0508">mRNA splicing</keyword>
<keyword evidence="4" id="KW-0747">Spliceosome</keyword>
<dbReference type="STRING" id="58919.A0A316Z9X5"/>
<evidence type="ECO:0000256" key="6">
    <source>
        <dbReference type="ARBA" id="ARBA00023242"/>
    </source>
</evidence>
<keyword evidence="3" id="KW-0507">mRNA processing</keyword>
<dbReference type="AlphaFoldDB" id="A0A316Z9X5"/>
<dbReference type="RefSeq" id="XP_025598779.1">
    <property type="nucleotide sequence ID" value="XM_025745205.1"/>
</dbReference>
<dbReference type="GO" id="GO:0006397">
    <property type="term" value="P:mRNA processing"/>
    <property type="evidence" value="ECO:0007669"/>
    <property type="project" value="UniProtKB-KW"/>
</dbReference>
<evidence type="ECO:0000313" key="10">
    <source>
        <dbReference type="Proteomes" id="UP000245946"/>
    </source>
</evidence>
<dbReference type="GO" id="GO:0071011">
    <property type="term" value="C:precatalytic spliceosome"/>
    <property type="evidence" value="ECO:0007669"/>
    <property type="project" value="TreeGrafter"/>
</dbReference>
<evidence type="ECO:0000256" key="7">
    <source>
        <dbReference type="SAM" id="Coils"/>
    </source>
</evidence>
<evidence type="ECO:0000256" key="2">
    <source>
        <dbReference type="ARBA" id="ARBA00010788"/>
    </source>
</evidence>
<accession>A0A316Z9X5</accession>
<dbReference type="PANTHER" id="PTHR13296:SF0">
    <property type="entry name" value="PRE-MRNA-SPLICING FACTOR SPF27"/>
    <property type="match status" value="1"/>
</dbReference>
<evidence type="ECO:0000256" key="3">
    <source>
        <dbReference type="ARBA" id="ARBA00022664"/>
    </source>
</evidence>
<name>A0A316Z9X5_9BASI</name>
<dbReference type="Pfam" id="PF05700">
    <property type="entry name" value="BCAS2"/>
    <property type="match status" value="1"/>
</dbReference>
<gene>
    <name evidence="9" type="ORF">FA09DRAFT_360232</name>
</gene>
<evidence type="ECO:0000313" key="9">
    <source>
        <dbReference type="EMBL" id="PWN98500.1"/>
    </source>
</evidence>
<reference evidence="9 10" key="1">
    <citation type="journal article" date="2018" name="Mol. Biol. Evol.">
        <title>Broad Genomic Sampling Reveals a Smut Pathogenic Ancestry of the Fungal Clade Ustilaginomycotina.</title>
        <authorList>
            <person name="Kijpornyongpan T."/>
            <person name="Mondo S.J."/>
            <person name="Barry K."/>
            <person name="Sandor L."/>
            <person name="Lee J."/>
            <person name="Lipzen A."/>
            <person name="Pangilinan J."/>
            <person name="LaButti K."/>
            <person name="Hainaut M."/>
            <person name="Henrissat B."/>
            <person name="Grigoriev I.V."/>
            <person name="Spatafora J.W."/>
            <person name="Aime M.C."/>
        </authorList>
    </citation>
    <scope>NUCLEOTIDE SEQUENCE [LARGE SCALE GENOMIC DNA]</scope>
    <source>
        <strain evidence="9 10">MCA 4186</strain>
    </source>
</reference>
<evidence type="ECO:0000256" key="8">
    <source>
        <dbReference type="SAM" id="MobiDB-lite"/>
    </source>
</evidence>
<evidence type="ECO:0008006" key="11">
    <source>
        <dbReference type="Google" id="ProtNLM"/>
    </source>
</evidence>
<dbReference type="GeneID" id="37272749"/>
<dbReference type="OrthoDB" id="205794at2759"/>
<dbReference type="GO" id="GO:0071013">
    <property type="term" value="C:catalytic step 2 spliceosome"/>
    <property type="evidence" value="ECO:0007669"/>
    <property type="project" value="TreeGrafter"/>
</dbReference>
<feature type="coiled-coil region" evidence="7">
    <location>
        <begin position="185"/>
        <end position="214"/>
    </location>
</feature>
<feature type="region of interest" description="Disordered" evidence="8">
    <location>
        <begin position="1"/>
        <end position="25"/>
    </location>
</feature>
<comment type="subcellular location">
    <subcellularLocation>
        <location evidence="1">Nucleus</location>
    </subcellularLocation>
</comment>
<dbReference type="PANTHER" id="PTHR13296">
    <property type="entry name" value="BCAS2 PROTEIN"/>
    <property type="match status" value="1"/>
</dbReference>
<keyword evidence="10" id="KW-1185">Reference proteome</keyword>
<proteinExistence type="inferred from homology"/>
<comment type="similarity">
    <text evidence="2">Belongs to the SPF27 family.</text>
</comment>
<dbReference type="EMBL" id="KZ819291">
    <property type="protein sequence ID" value="PWN98500.1"/>
    <property type="molecule type" value="Genomic_DNA"/>
</dbReference>
<evidence type="ECO:0000256" key="1">
    <source>
        <dbReference type="ARBA" id="ARBA00004123"/>
    </source>
</evidence>
<dbReference type="GO" id="GO:0000974">
    <property type="term" value="C:Prp19 complex"/>
    <property type="evidence" value="ECO:0007669"/>
    <property type="project" value="TreeGrafter"/>
</dbReference>